<feature type="transmembrane region" description="Helical" evidence="1">
    <location>
        <begin position="278"/>
        <end position="302"/>
    </location>
</feature>
<dbReference type="EMBL" id="JAOPGA020001192">
    <property type="protein sequence ID" value="KAL0485956.1"/>
    <property type="molecule type" value="Genomic_DNA"/>
</dbReference>
<dbReference type="Proteomes" id="UP001431209">
    <property type="component" value="Unassembled WGS sequence"/>
</dbReference>
<name>A0AAW2ZA13_9EUKA</name>
<keyword evidence="1 2" id="KW-0812">Transmembrane</keyword>
<keyword evidence="3" id="KW-1185">Reference proteome</keyword>
<organism evidence="2 3">
    <name type="scientific">Acrasis kona</name>
    <dbReference type="NCBI Taxonomy" id="1008807"/>
    <lineage>
        <taxon>Eukaryota</taxon>
        <taxon>Discoba</taxon>
        <taxon>Heterolobosea</taxon>
        <taxon>Tetramitia</taxon>
        <taxon>Eutetramitia</taxon>
        <taxon>Acrasidae</taxon>
        <taxon>Acrasis</taxon>
    </lineage>
</organism>
<feature type="transmembrane region" description="Helical" evidence="1">
    <location>
        <begin position="165"/>
        <end position="185"/>
    </location>
</feature>
<keyword evidence="1" id="KW-1133">Transmembrane helix</keyword>
<feature type="transmembrane region" description="Helical" evidence="1">
    <location>
        <begin position="112"/>
        <end position="134"/>
    </location>
</feature>
<dbReference type="AlphaFoldDB" id="A0AAW2ZA13"/>
<proteinExistence type="predicted"/>
<keyword evidence="1" id="KW-0472">Membrane</keyword>
<accession>A0AAW2ZA13</accession>
<evidence type="ECO:0000256" key="1">
    <source>
        <dbReference type="SAM" id="Phobius"/>
    </source>
</evidence>
<feature type="transmembrane region" description="Helical" evidence="1">
    <location>
        <begin position="322"/>
        <end position="346"/>
    </location>
</feature>
<feature type="transmembrane region" description="Helical" evidence="1">
    <location>
        <begin position="205"/>
        <end position="224"/>
    </location>
</feature>
<feature type="transmembrane region" description="Helical" evidence="1">
    <location>
        <begin position="244"/>
        <end position="266"/>
    </location>
</feature>
<protein>
    <submittedName>
        <fullName evidence="2">7 TM domain-containing transmembrane protein</fullName>
    </submittedName>
</protein>
<reference evidence="2 3" key="1">
    <citation type="submission" date="2024-03" db="EMBL/GenBank/DDBJ databases">
        <title>The Acrasis kona genome and developmental transcriptomes reveal deep origins of eukaryotic multicellular pathways.</title>
        <authorList>
            <person name="Sheikh S."/>
            <person name="Fu C.-J."/>
            <person name="Brown M.W."/>
            <person name="Baldauf S.L."/>
        </authorList>
    </citation>
    <scope>NUCLEOTIDE SEQUENCE [LARGE SCALE GENOMIC DNA]</scope>
    <source>
        <strain evidence="2 3">ATCC MYA-3509</strain>
    </source>
</reference>
<evidence type="ECO:0000313" key="2">
    <source>
        <dbReference type="EMBL" id="KAL0485956.1"/>
    </source>
</evidence>
<feature type="transmembrane region" description="Helical" evidence="1">
    <location>
        <begin position="358"/>
        <end position="379"/>
    </location>
</feature>
<comment type="caution">
    <text evidence="2">The sequence shown here is derived from an EMBL/GenBank/DDBJ whole genome shotgun (WGS) entry which is preliminary data.</text>
</comment>
<gene>
    <name evidence="2" type="ORF">AKO1_001689</name>
</gene>
<sequence length="441" mass="51476">MYCNHDAYSLFQSKLSSGSCPYHYMNQNTSNAVDARRCNEYGTVTPTFFRLPQSNLHTFNSDFNITRILLNSTFNSQITDHVYYYCYCPSTLRFGIFCDEYTNVWVPARYNLIPFLFFGLRILLLFVIVITVFIPRFYDVVFTKMPLDANALSYVKQLFKIFRKLSFHCIFFMCFSIVTTCVDDFNSVLVPQTTFYYMTNNFKIIGWFTANLSYGTLLVIWANVYQRTSSQSSKSKVTTSLKILLLLIYLTQILVGIGSVTALFVLQGIGQHEHLPTVWYIVDIFGFASTFILSIFFSIYGIRMYRFLKKANTKTSLKRVRFAHFMIITVPVLWHTGLWMIIYVLMTKRIISNIWFNLYTTFVIDASFLLLFLLMNYVLFDEKMFLSLPCVCKFRKPVFNEDKKEQLLDAESYNEENDYNYDHSLATVSSRASSIKSSVNI</sequence>
<evidence type="ECO:0000313" key="3">
    <source>
        <dbReference type="Proteomes" id="UP001431209"/>
    </source>
</evidence>